<evidence type="ECO:0000259" key="1">
    <source>
        <dbReference type="Pfam" id="PF14322"/>
    </source>
</evidence>
<dbReference type="InterPro" id="IPR011990">
    <property type="entry name" value="TPR-like_helical_dom_sf"/>
</dbReference>
<accession>A0A3L8A744</accession>
<dbReference type="AlphaFoldDB" id="A0A3L8A744"/>
<dbReference type="SUPFAM" id="SSF48452">
    <property type="entry name" value="TPR-like"/>
    <property type="match status" value="1"/>
</dbReference>
<evidence type="ECO:0000313" key="2">
    <source>
        <dbReference type="EMBL" id="RLT79481.1"/>
    </source>
</evidence>
<dbReference type="InterPro" id="IPR033985">
    <property type="entry name" value="SusD-like_N"/>
</dbReference>
<dbReference type="Pfam" id="PF14322">
    <property type="entry name" value="SusD-like_3"/>
    <property type="match status" value="1"/>
</dbReference>
<protein>
    <submittedName>
        <fullName evidence="2">RagB/SusD family nutrient uptake outer membrane protein</fullName>
    </submittedName>
</protein>
<dbReference type="STRING" id="1235814.GCA_000613385_02642"/>
<reference evidence="2 3" key="1">
    <citation type="submission" date="2018-09" db="EMBL/GenBank/DDBJ databases">
        <title>Murine metabolic-syndrome-specific gut microbial biobank.</title>
        <authorList>
            <person name="Liu C."/>
        </authorList>
    </citation>
    <scope>NUCLEOTIDE SEQUENCE [LARGE SCALE GENOMIC DNA]</scope>
    <source>
        <strain evidence="2 3">0.1X-D8-26</strain>
    </source>
</reference>
<gene>
    <name evidence="2" type="ORF">D7Y07_13455</name>
</gene>
<dbReference type="Proteomes" id="UP000267159">
    <property type="component" value="Unassembled WGS sequence"/>
</dbReference>
<dbReference type="PROSITE" id="PS51257">
    <property type="entry name" value="PROKAR_LIPOPROTEIN"/>
    <property type="match status" value="1"/>
</dbReference>
<dbReference type="GO" id="GO:0009279">
    <property type="term" value="C:cell outer membrane"/>
    <property type="evidence" value="ECO:0007669"/>
    <property type="project" value="UniProtKB-SubCell"/>
</dbReference>
<sequence length="537" mass="61135">MKLRNIIISLSIFLLTGCLCGCTDWLDYKPKDKQSEEQQFSTKDGFYAAVNGIYNRMAGNSLYGKYLSYEMIDVLAQRYTVNLTGDDSYSKYLQALINWDYSNETVLSALSSIWGEGYSTIMNINVILNNLEKDMNGEGAGVLPEREYKMLKGEMLAARAMIHFDLLRLFGPVYFRNPEGRGIPYNESTETKILDILPAETVLKDYIIRDLKTAEALLLESDPVLTEGPRAEYDQITMDNSMHYRQLRLNYYATVLLTARTYLWGGDMGNALAEARKLTDDPKVRGFFPAVDSGTLLGNSVNPDLMFSTECLFGYYNKDRGLIYDYTFGGSNTGNKLLVPRSGYVDGQLFANNPGDYRYQSQWENGSTLDGNSSKRLVKFREITDTAKDEMSGSTSDENQILQVQKFHGTFCSLMKLSEAYYIAAEAMATEGSEVYDMTAAWNYLQQIFDSRGAVRSSNNFRDLLTKEYIREFIGEGQVFFYFKRLNKAFDNAYNGRQAIRIEIIPGFLYDDKESVTEETKEKRFIAPLPTNELDNR</sequence>
<dbReference type="RefSeq" id="WP_121766020.1">
    <property type="nucleotide sequence ID" value="NZ_CARVIO010000010.1"/>
</dbReference>
<organism evidence="2 3">
    <name type="scientific">Bacteroides acidifaciens</name>
    <dbReference type="NCBI Taxonomy" id="85831"/>
    <lineage>
        <taxon>Bacteria</taxon>
        <taxon>Pseudomonadati</taxon>
        <taxon>Bacteroidota</taxon>
        <taxon>Bacteroidia</taxon>
        <taxon>Bacteroidales</taxon>
        <taxon>Bacteroidaceae</taxon>
        <taxon>Bacteroides</taxon>
    </lineage>
</organism>
<name>A0A3L8A744_9BACE</name>
<dbReference type="EMBL" id="RAZM01000047">
    <property type="protein sequence ID" value="RLT79481.1"/>
    <property type="molecule type" value="Genomic_DNA"/>
</dbReference>
<proteinExistence type="predicted"/>
<evidence type="ECO:0000313" key="3">
    <source>
        <dbReference type="Proteomes" id="UP000267159"/>
    </source>
</evidence>
<dbReference type="Gene3D" id="1.25.40.390">
    <property type="match status" value="1"/>
</dbReference>
<feature type="domain" description="SusD-like N-terminal" evidence="1">
    <location>
        <begin position="24"/>
        <end position="219"/>
    </location>
</feature>
<comment type="caution">
    <text evidence="2">The sequence shown here is derived from an EMBL/GenBank/DDBJ whole genome shotgun (WGS) entry which is preliminary data.</text>
</comment>